<dbReference type="Gene3D" id="3.30.2310.20">
    <property type="entry name" value="RelE-like"/>
    <property type="match status" value="1"/>
</dbReference>
<dbReference type="EMBL" id="LOWA01000007">
    <property type="protein sequence ID" value="KVE30153.1"/>
    <property type="molecule type" value="Genomic_DNA"/>
</dbReference>
<evidence type="ECO:0000313" key="4">
    <source>
        <dbReference type="EMBL" id="KVE30153.1"/>
    </source>
</evidence>
<reference evidence="4 5" key="1">
    <citation type="submission" date="2015-11" db="EMBL/GenBank/DDBJ databases">
        <title>Expanding the genomic diversity of Burkholderia species for the development of highly accurate diagnostics.</title>
        <authorList>
            <person name="Sahl J."/>
            <person name="Keim P."/>
            <person name="Wagner D."/>
        </authorList>
    </citation>
    <scope>NUCLEOTIDE SEQUENCE [LARGE SCALE GENOMIC DNA]</scope>
    <source>
        <strain evidence="4 5">TSV85</strain>
    </source>
</reference>
<comment type="caution">
    <text evidence="4">The sequence shown here is derived from an EMBL/GenBank/DDBJ whole genome shotgun (WGS) entry which is preliminary data.</text>
</comment>
<dbReference type="PANTHER" id="PTHR33755:SF9">
    <property type="entry name" value="TOXIN PARE1"/>
    <property type="match status" value="1"/>
</dbReference>
<dbReference type="Proteomes" id="UP000062788">
    <property type="component" value="Unassembled WGS sequence"/>
</dbReference>
<accession>A0A103E8C9</accession>
<evidence type="ECO:0000313" key="5">
    <source>
        <dbReference type="Proteomes" id="UP000062788"/>
    </source>
</evidence>
<evidence type="ECO:0000256" key="2">
    <source>
        <dbReference type="ARBA" id="ARBA00022649"/>
    </source>
</evidence>
<dbReference type="InterPro" id="IPR035093">
    <property type="entry name" value="RelE/ParE_toxin_dom_sf"/>
</dbReference>
<evidence type="ECO:0000256" key="1">
    <source>
        <dbReference type="ARBA" id="ARBA00006226"/>
    </source>
</evidence>
<evidence type="ECO:0000256" key="3">
    <source>
        <dbReference type="PIRNR" id="PIRNR029218"/>
    </source>
</evidence>
<dbReference type="InterPro" id="IPR051803">
    <property type="entry name" value="TA_system_RelE-like_toxin"/>
</dbReference>
<dbReference type="Pfam" id="PF05016">
    <property type="entry name" value="ParE_toxin"/>
    <property type="match status" value="1"/>
</dbReference>
<dbReference type="InterPro" id="IPR028344">
    <property type="entry name" value="ParE1/4"/>
</dbReference>
<protein>
    <recommendedName>
        <fullName evidence="3">Toxin</fullName>
    </recommendedName>
</protein>
<keyword evidence="5" id="KW-1185">Reference proteome</keyword>
<proteinExistence type="inferred from homology"/>
<dbReference type="PANTHER" id="PTHR33755">
    <property type="entry name" value="TOXIN PARE1-RELATED"/>
    <property type="match status" value="1"/>
</dbReference>
<organism evidence="4 5">
    <name type="scientific">Burkholderia singularis</name>
    <dbReference type="NCBI Taxonomy" id="1503053"/>
    <lineage>
        <taxon>Bacteria</taxon>
        <taxon>Pseudomonadati</taxon>
        <taxon>Pseudomonadota</taxon>
        <taxon>Betaproteobacteria</taxon>
        <taxon>Burkholderiales</taxon>
        <taxon>Burkholderiaceae</taxon>
        <taxon>Burkholderia</taxon>
        <taxon>pseudomallei group</taxon>
    </lineage>
</organism>
<comment type="similarity">
    <text evidence="1 3">Belongs to the RelE toxin family.</text>
</comment>
<dbReference type="AlphaFoldDB" id="A0A103E8C9"/>
<keyword evidence="2" id="KW-1277">Toxin-antitoxin system</keyword>
<dbReference type="OrthoDB" id="516834at2"/>
<dbReference type="InterPro" id="IPR007712">
    <property type="entry name" value="RelE/ParE_toxin"/>
</dbReference>
<gene>
    <name evidence="4" type="ORF">WS67_03380</name>
</gene>
<sequence>MPAKVRVVRLTPLAETDLEEIWLYTFETWSIEQAERYVGELTAAFERLARGEWVGRPSRARDGYLRCLVGSHVVFFRETAHTLDVIRVLHQRMDVDRYL</sequence>
<name>A0A103E8C9_9BURK</name>
<dbReference type="PIRSF" id="PIRSF029218">
    <property type="entry name" value="ParE"/>
    <property type="match status" value="1"/>
</dbReference>
<dbReference type="RefSeq" id="WP_059512481.1">
    <property type="nucleotide sequence ID" value="NZ_LOWA01000007.1"/>
</dbReference>